<dbReference type="PROSITE" id="PS51025">
    <property type="entry name" value="PWI"/>
    <property type="match status" value="1"/>
</dbReference>
<dbReference type="GO" id="GO:0003723">
    <property type="term" value="F:RNA binding"/>
    <property type="evidence" value="ECO:0007669"/>
    <property type="project" value="UniProtKB-UniRule"/>
</dbReference>
<feature type="region of interest" description="Disordered" evidence="3">
    <location>
        <begin position="382"/>
        <end position="403"/>
    </location>
</feature>
<evidence type="ECO:0000313" key="6">
    <source>
        <dbReference type="EMBL" id="KAK2198349.1"/>
    </source>
</evidence>
<dbReference type="GO" id="GO:0006397">
    <property type="term" value="P:mRNA processing"/>
    <property type="evidence" value="ECO:0007669"/>
    <property type="project" value="UniProtKB-KW"/>
</dbReference>
<dbReference type="InterPro" id="IPR036483">
    <property type="entry name" value="PWI_dom_sf"/>
</dbReference>
<protein>
    <submittedName>
        <fullName evidence="6">Bifunctional RBM25</fullName>
    </submittedName>
</protein>
<feature type="compositionally biased region" description="Basic and acidic residues" evidence="3">
    <location>
        <begin position="394"/>
        <end position="403"/>
    </location>
</feature>
<dbReference type="CDD" id="cd12446">
    <property type="entry name" value="RRM_RBM25"/>
    <property type="match status" value="1"/>
</dbReference>
<dbReference type="Pfam" id="PF00076">
    <property type="entry name" value="RRM_1"/>
    <property type="match status" value="1"/>
</dbReference>
<dbReference type="Pfam" id="PF01480">
    <property type="entry name" value="PWI"/>
    <property type="match status" value="1"/>
</dbReference>
<sequence>MDYGGVTPAPNGPCSYSSQSGTSQGSRFSDAPSGASLVNASRGSYGAGLEMHGGDTGLSQSTQFGGGMASGMISRAPSLAREDSFGGQGPVISKGPTQPTTQVVFSTQVVPTLVDSLMNPVAVNVPSANEDIITLVNVIYVGGLFPGTSNEFIINILQKCGKITHFKRHTDPSNGVVANFAFCDFDTAGGAYYAMNCLSGLSFGNSTVKVRCSNHVLENIEVWKAAEIADIKKENPGISDEEALSIFQSPEEELKEEFITLMKFEVVELQKAIYQQPPVQTKSVVDEPTNLKPQQLTRQSSQSDTSPSAKSNVNDLMTFTTRDYKIHHKESHRKSKARQKKHIYDDRLRRDERDWLSEEASMLRKLQRVGKIKPTTRERLIQDDLCGRPASNPRGRERERELDAKDAQEEAEEIAAMQNTVTVHVQAAPMGKQPLQTVLKAPVPTVFGNNLDDDDDAAMFAKRHRPLVPLGRSDEDIWKLVPNNKEQLYAFNIDWDTVLADGTLSKLLEPWVTKCIFEFLGDDKSLVTEMMDFLEGRLQERPTPQELLTDVEQFLDEESAGFVFEIWRRLVFQHFKLLHAQDE</sequence>
<accession>A0AAD9PP49</accession>
<dbReference type="InterPro" id="IPR052768">
    <property type="entry name" value="RBM25"/>
</dbReference>
<dbReference type="AlphaFoldDB" id="A0AAD9PP49"/>
<dbReference type="InterPro" id="IPR000504">
    <property type="entry name" value="RRM_dom"/>
</dbReference>
<feature type="domain" description="PWI" evidence="5">
    <location>
        <begin position="486"/>
        <end position="583"/>
    </location>
</feature>
<feature type="region of interest" description="Disordered" evidence="3">
    <location>
        <begin position="1"/>
        <end position="35"/>
    </location>
</feature>
<reference evidence="6" key="1">
    <citation type="journal article" date="2023" name="Nat. Microbiol.">
        <title>Babesia duncani multi-omics identifies virulence factors and drug targets.</title>
        <authorList>
            <person name="Singh P."/>
            <person name="Lonardi S."/>
            <person name="Liang Q."/>
            <person name="Vydyam P."/>
            <person name="Khabirova E."/>
            <person name="Fang T."/>
            <person name="Gihaz S."/>
            <person name="Thekkiniath J."/>
            <person name="Munshi M."/>
            <person name="Abel S."/>
            <person name="Ciampossin L."/>
            <person name="Batugedara G."/>
            <person name="Gupta M."/>
            <person name="Lu X.M."/>
            <person name="Lenz T."/>
            <person name="Chakravarty S."/>
            <person name="Cornillot E."/>
            <person name="Hu Y."/>
            <person name="Ma W."/>
            <person name="Gonzalez L.M."/>
            <person name="Sanchez S."/>
            <person name="Estrada K."/>
            <person name="Sanchez-Flores A."/>
            <person name="Montero E."/>
            <person name="Harb O.S."/>
            <person name="Le Roch K.G."/>
            <person name="Mamoun C.B."/>
        </authorList>
    </citation>
    <scope>NUCLEOTIDE SEQUENCE</scope>
    <source>
        <strain evidence="6">WA1</strain>
    </source>
</reference>
<dbReference type="SUPFAM" id="SSF54928">
    <property type="entry name" value="RNA-binding domain, RBD"/>
    <property type="match status" value="1"/>
</dbReference>
<evidence type="ECO:0000256" key="2">
    <source>
        <dbReference type="PROSITE-ProRule" id="PRU00176"/>
    </source>
</evidence>
<dbReference type="SMART" id="SM00360">
    <property type="entry name" value="RRM"/>
    <property type="match status" value="1"/>
</dbReference>
<dbReference type="InterPro" id="IPR034268">
    <property type="entry name" value="RBM25_RRM"/>
</dbReference>
<gene>
    <name evidence="6" type="ORF">BdWA1_001360</name>
</gene>
<keyword evidence="2" id="KW-0694">RNA-binding</keyword>
<dbReference type="GeneID" id="94335658"/>
<dbReference type="PROSITE" id="PS50102">
    <property type="entry name" value="RRM"/>
    <property type="match status" value="1"/>
</dbReference>
<evidence type="ECO:0000256" key="1">
    <source>
        <dbReference type="ARBA" id="ARBA00022664"/>
    </source>
</evidence>
<dbReference type="EMBL" id="JALLKP010000001">
    <property type="protein sequence ID" value="KAK2198349.1"/>
    <property type="molecule type" value="Genomic_DNA"/>
</dbReference>
<keyword evidence="7" id="KW-1185">Reference proteome</keyword>
<evidence type="ECO:0000256" key="3">
    <source>
        <dbReference type="SAM" id="MobiDB-lite"/>
    </source>
</evidence>
<proteinExistence type="predicted"/>
<dbReference type="InterPro" id="IPR002483">
    <property type="entry name" value="PWI_dom"/>
</dbReference>
<organism evidence="6 7">
    <name type="scientific">Babesia duncani</name>
    <dbReference type="NCBI Taxonomy" id="323732"/>
    <lineage>
        <taxon>Eukaryota</taxon>
        <taxon>Sar</taxon>
        <taxon>Alveolata</taxon>
        <taxon>Apicomplexa</taxon>
        <taxon>Aconoidasida</taxon>
        <taxon>Piroplasmida</taxon>
        <taxon>Babesiidae</taxon>
        <taxon>Babesia</taxon>
    </lineage>
</organism>
<dbReference type="InterPro" id="IPR035979">
    <property type="entry name" value="RBD_domain_sf"/>
</dbReference>
<dbReference type="SMART" id="SM00311">
    <property type="entry name" value="PWI"/>
    <property type="match status" value="1"/>
</dbReference>
<feature type="domain" description="RRM" evidence="4">
    <location>
        <begin position="137"/>
        <end position="215"/>
    </location>
</feature>
<dbReference type="PANTHER" id="PTHR18806:SF4">
    <property type="entry name" value="RNA-BINDING PROTEIN 25"/>
    <property type="match status" value="1"/>
</dbReference>
<feature type="region of interest" description="Disordered" evidence="3">
    <location>
        <begin position="280"/>
        <end position="316"/>
    </location>
</feature>
<feature type="compositionally biased region" description="Low complexity" evidence="3">
    <location>
        <begin position="15"/>
        <end position="29"/>
    </location>
</feature>
<dbReference type="KEGG" id="bdw:94335658"/>
<feature type="compositionally biased region" description="Polar residues" evidence="3">
    <location>
        <begin position="291"/>
        <end position="316"/>
    </location>
</feature>
<keyword evidence="1" id="KW-0507">mRNA processing</keyword>
<dbReference type="InterPro" id="IPR012677">
    <property type="entry name" value="Nucleotide-bd_a/b_plait_sf"/>
</dbReference>
<comment type="caution">
    <text evidence="6">The sequence shown here is derived from an EMBL/GenBank/DDBJ whole genome shotgun (WGS) entry which is preliminary data.</text>
</comment>
<evidence type="ECO:0000259" key="5">
    <source>
        <dbReference type="PROSITE" id="PS51025"/>
    </source>
</evidence>
<dbReference type="SUPFAM" id="SSF101233">
    <property type="entry name" value="PWI domain"/>
    <property type="match status" value="1"/>
</dbReference>
<name>A0AAD9PP49_9APIC</name>
<dbReference type="PANTHER" id="PTHR18806">
    <property type="entry name" value="RBM25 PROTEIN"/>
    <property type="match status" value="1"/>
</dbReference>
<dbReference type="Gene3D" id="1.20.1390.10">
    <property type="entry name" value="PWI domain"/>
    <property type="match status" value="1"/>
</dbReference>
<dbReference type="Gene3D" id="3.30.70.330">
    <property type="match status" value="1"/>
</dbReference>
<dbReference type="Proteomes" id="UP001214638">
    <property type="component" value="Unassembled WGS sequence"/>
</dbReference>
<evidence type="ECO:0000313" key="7">
    <source>
        <dbReference type="Proteomes" id="UP001214638"/>
    </source>
</evidence>
<evidence type="ECO:0000259" key="4">
    <source>
        <dbReference type="PROSITE" id="PS50102"/>
    </source>
</evidence>
<dbReference type="RefSeq" id="XP_067805191.1">
    <property type="nucleotide sequence ID" value="XM_067946400.1"/>
</dbReference>